<dbReference type="EMBL" id="CP041694">
    <property type="protein sequence ID" value="QDP73834.1"/>
    <property type="molecule type" value="Genomic_DNA"/>
</dbReference>
<evidence type="ECO:0000313" key="5">
    <source>
        <dbReference type="EMBL" id="QDP73834.1"/>
    </source>
</evidence>
<name>A0AAV5PAV5_CELCE</name>
<dbReference type="PROSITE" id="PS51257">
    <property type="entry name" value="PROKAR_LIPOPROTEIN"/>
    <property type="match status" value="1"/>
</dbReference>
<dbReference type="Gene3D" id="3.30.10.20">
    <property type="match status" value="1"/>
</dbReference>
<dbReference type="CDD" id="cd06577">
    <property type="entry name" value="PASTA_pknB"/>
    <property type="match status" value="1"/>
</dbReference>
<organism evidence="4 7">
    <name type="scientific">Cellulosimicrobium cellulans</name>
    <name type="common">Arthrobacter luteus</name>
    <dbReference type="NCBI Taxonomy" id="1710"/>
    <lineage>
        <taxon>Bacteria</taxon>
        <taxon>Bacillati</taxon>
        <taxon>Actinomycetota</taxon>
        <taxon>Actinomycetes</taxon>
        <taxon>Micrococcales</taxon>
        <taxon>Promicromonosporaceae</taxon>
        <taxon>Cellulosimicrobium</taxon>
    </lineage>
</organism>
<reference evidence="5 6" key="1">
    <citation type="submission" date="2019-07" db="EMBL/GenBank/DDBJ databases">
        <title>Complete Genome Sequence and Methylome Analysis of Arthrobacter luteus NEB113.</title>
        <authorList>
            <person name="Fomenkov A."/>
            <person name="Anton B.P."/>
            <person name="Vincze T."/>
            <person name="Roberts R.J."/>
        </authorList>
    </citation>
    <scope>NUCLEOTIDE SEQUENCE [LARGE SCALE GENOMIC DNA]</scope>
    <source>
        <strain evidence="5 6">NEB113</strain>
    </source>
</reference>
<feature type="compositionally biased region" description="Low complexity" evidence="1">
    <location>
        <begin position="58"/>
        <end position="68"/>
    </location>
</feature>
<evidence type="ECO:0000256" key="1">
    <source>
        <dbReference type="SAM" id="MobiDB-lite"/>
    </source>
</evidence>
<accession>A0AAV5PAV5</accession>
<dbReference type="Proteomes" id="UP001165168">
    <property type="component" value="Unassembled WGS sequence"/>
</dbReference>
<gene>
    <name evidence="4" type="ORF">Ccel01_20420</name>
    <name evidence="5" type="ORF">FOG94_00515</name>
</gene>
<dbReference type="Proteomes" id="UP000319068">
    <property type="component" value="Chromosome"/>
</dbReference>
<dbReference type="InterPro" id="IPR005543">
    <property type="entry name" value="PASTA_dom"/>
</dbReference>
<feature type="chain" id="PRO_5043405814" evidence="2">
    <location>
        <begin position="24"/>
        <end position="148"/>
    </location>
</feature>
<dbReference type="RefSeq" id="WP_137280844.1">
    <property type="nucleotide sequence ID" value="NZ_BSTG01000002.1"/>
</dbReference>
<evidence type="ECO:0000313" key="7">
    <source>
        <dbReference type="Proteomes" id="UP001165168"/>
    </source>
</evidence>
<sequence>MKRRFWGLVGVATVLLAACTGSPAEPATVTVTETAEADTQSAEPEPTPNEDSVSEQPTAADTGSGATDAAEETFTMPAVVGQNLQDAQDLLQTMDSYLMDQQDATGLERLAIDDSNWTVCAQDPAPGAVVPISTVVTLAAVKLDETCP</sequence>
<evidence type="ECO:0000259" key="3">
    <source>
        <dbReference type="PROSITE" id="PS51178"/>
    </source>
</evidence>
<keyword evidence="6" id="KW-1185">Reference proteome</keyword>
<feature type="domain" description="PASTA" evidence="3">
    <location>
        <begin position="70"/>
        <end position="142"/>
    </location>
</feature>
<dbReference type="AlphaFoldDB" id="A0AAV5PAV5"/>
<dbReference type="PROSITE" id="PS51178">
    <property type="entry name" value="PASTA"/>
    <property type="match status" value="1"/>
</dbReference>
<evidence type="ECO:0000256" key="2">
    <source>
        <dbReference type="SAM" id="SignalP"/>
    </source>
</evidence>
<evidence type="ECO:0000313" key="6">
    <source>
        <dbReference type="Proteomes" id="UP000319068"/>
    </source>
</evidence>
<feature type="signal peptide" evidence="2">
    <location>
        <begin position="1"/>
        <end position="23"/>
    </location>
</feature>
<dbReference type="SMART" id="SM00740">
    <property type="entry name" value="PASTA"/>
    <property type="match status" value="1"/>
</dbReference>
<proteinExistence type="predicted"/>
<reference evidence="4" key="2">
    <citation type="submission" date="2023-03" db="EMBL/GenBank/DDBJ databases">
        <title>Cellulosimicrobium cellulans NBRC 103059.</title>
        <authorList>
            <person name="Ichikawa N."/>
            <person name="Sato H."/>
            <person name="Tonouchi N."/>
        </authorList>
    </citation>
    <scope>NUCLEOTIDE SEQUENCE</scope>
    <source>
        <strain evidence="4">NBRC 103059</strain>
    </source>
</reference>
<keyword evidence="2" id="KW-0732">Signal</keyword>
<protein>
    <submittedName>
        <fullName evidence="5">PASTA domain-containing protein</fullName>
    </submittedName>
</protein>
<feature type="region of interest" description="Disordered" evidence="1">
    <location>
        <begin position="26"/>
        <end position="75"/>
    </location>
</feature>
<evidence type="ECO:0000313" key="4">
    <source>
        <dbReference type="EMBL" id="GLY57440.1"/>
    </source>
</evidence>
<dbReference type="EMBL" id="BSTG01000002">
    <property type="protein sequence ID" value="GLY57440.1"/>
    <property type="molecule type" value="Genomic_DNA"/>
</dbReference>